<evidence type="ECO:0000259" key="8">
    <source>
        <dbReference type="Pfam" id="PF17210"/>
    </source>
</evidence>
<dbReference type="InterPro" id="IPR033764">
    <property type="entry name" value="Sdr_B"/>
</dbReference>
<dbReference type="InterPro" id="IPR051417">
    <property type="entry name" value="SDr/BOS_complex"/>
</dbReference>
<dbReference type="EMBL" id="JAUCML010000002">
    <property type="protein sequence ID" value="MDM7884354.1"/>
    <property type="molecule type" value="Genomic_DNA"/>
</dbReference>
<feature type="region of interest" description="Disordered" evidence="4">
    <location>
        <begin position="999"/>
        <end position="1101"/>
    </location>
</feature>
<dbReference type="InterPro" id="IPR013783">
    <property type="entry name" value="Ig-like_fold"/>
</dbReference>
<sequence>MPRQPVPLRSAAAVVALAVGLVPVAPAAAATATPAASATPAATVGLALDVAADGRGPFTPDDGPARDSGPANGVVRTEDSVTYRATVNADGGTAHDERFVLDAPDGTSWDGVPLPCRGPGSAITGRRLTCVLGDVAGGHAVAVPVVLHVSGDLRNGDRIAVTGTATADDADTTAPVTSATTTVSAAPRYDLSKQVVGSVLTTDAPGPDGTPGIRLVYPMTVDWQSPVPGQGVLGFERSTGDMTFTDDVSRLLGDRPSGAVLWNGGRPACGRNGEDGVQFGGLPGGRGGGDRAVVDSGTITCTQSGPGADVGVTITGAVTDASRIPTRSVTGGPISGGVEPYVVSGWISLWMPTPTVTTSVESVNTYTALQTTSVGGAPNFGGGTEPTADNHASRNLVELGPGTAGKRLWRLGDDGTTTTAGSAREGDPWATGGTLLRSDVAMTNTGLAAYRDAALCDTFDRRTQRLTAVGKRAPAWTTGFDHARVQYAAFDMASPAQGQVQTCDDADGPWYDDPDDVPGGIAAVGAVRVTGDLRGGGSGGLYSTVTTRRAADGTRAYDFGHAHFGDQRPGWVHDQQDPVLGAGGLADSVVLTEDLARVGKVVVDPGHDADDTPDRTDAVVPGNTVDFALRPTLTNGFADGEPTDVTVRDVLPPHTSYVDGSASEEPVVDTVGSADGQRQQRLTWTLHDVHPNSRITPITYTAEVDGSAPAGSITNTATVAAPTDRSDERWRTAHRGLQVVTTGGVGVEKTTPTPVVVAGDHLEWDLGATDTDDTTISGLDLIDVLPHRDDRRGSSFHGSVGLATPVSTDPEGDETVRYTDAAPSTVSLDGADASNQPGGSTRWCTGSDLGSAGCPESLAAVTAVRIERAASLASGATVSHRVELATTGARDGDTYVNRFGLRTSDLALPVQSNPSAVRVVAGAIGDRVWDDRNDDGLQDDDEPGAGGVPVTLTGTDDRGATVERSVTTDVDGDYGFDGLRPGQYRVRFTAPEGAHFTARHVGDDPAVDSDADQDGTTPVVTLDRRSGADGALEGVTRDETVDAGLVEDDTATDPGPGPGDGNGDGVGDGSGSGSGPGGGSSGHGDGGRPVGHGSRGPAASAGRLAWTGTSITAASALALALLATGCTALATRRRRRLTTDVPGSDGPGTDDEGSLPTART</sequence>
<evidence type="ECO:0000256" key="3">
    <source>
        <dbReference type="ARBA" id="ARBA00022729"/>
    </source>
</evidence>
<feature type="domain" description="DUF11" evidence="7">
    <location>
        <begin position="618"/>
        <end position="723"/>
    </location>
</feature>
<dbReference type="RefSeq" id="WP_289457814.1">
    <property type="nucleotide sequence ID" value="NZ_JAUCML010000002.1"/>
</dbReference>
<protein>
    <submittedName>
        <fullName evidence="9">SdrD B-like domain-containing protein</fullName>
    </submittedName>
</protein>
<evidence type="ECO:0000313" key="10">
    <source>
        <dbReference type="Proteomes" id="UP001237823"/>
    </source>
</evidence>
<dbReference type="Gene3D" id="2.60.40.10">
    <property type="entry name" value="Immunoglobulins"/>
    <property type="match status" value="1"/>
</dbReference>
<gene>
    <name evidence="9" type="ORF">QUG92_04495</name>
</gene>
<dbReference type="PANTHER" id="PTHR23303:SF15">
    <property type="entry name" value="COLOSSIN-A"/>
    <property type="match status" value="1"/>
</dbReference>
<dbReference type="Pfam" id="PF01345">
    <property type="entry name" value="DUF11"/>
    <property type="match status" value="1"/>
</dbReference>
<dbReference type="Proteomes" id="UP001237823">
    <property type="component" value="Unassembled WGS sequence"/>
</dbReference>
<evidence type="ECO:0000256" key="4">
    <source>
        <dbReference type="SAM" id="MobiDB-lite"/>
    </source>
</evidence>
<dbReference type="InterPro" id="IPR001434">
    <property type="entry name" value="OmcB-like_DUF11"/>
</dbReference>
<evidence type="ECO:0000256" key="2">
    <source>
        <dbReference type="ARBA" id="ARBA00022525"/>
    </source>
</evidence>
<feature type="transmembrane region" description="Helical" evidence="5">
    <location>
        <begin position="1104"/>
        <end position="1130"/>
    </location>
</feature>
<keyword evidence="3 6" id="KW-0732">Signal</keyword>
<dbReference type="SUPFAM" id="SSF117074">
    <property type="entry name" value="Hypothetical protein PA1324"/>
    <property type="match status" value="1"/>
</dbReference>
<keyword evidence="5" id="KW-1133">Transmembrane helix</keyword>
<feature type="domain" description="SD-repeat containing protein B" evidence="8">
    <location>
        <begin position="923"/>
        <end position="1026"/>
    </location>
</feature>
<dbReference type="PANTHER" id="PTHR23303">
    <property type="entry name" value="CARBOXYPEPTIDASE REGULATORY REGION-CONTAINING"/>
    <property type="match status" value="1"/>
</dbReference>
<keyword evidence="5" id="KW-0472">Membrane</keyword>
<feature type="region of interest" description="Disordered" evidence="4">
    <location>
        <begin position="1132"/>
        <end position="1160"/>
    </location>
</feature>
<dbReference type="Pfam" id="PF17210">
    <property type="entry name" value="SdrD_B"/>
    <property type="match status" value="1"/>
</dbReference>
<feature type="region of interest" description="Disordered" evidence="4">
    <location>
        <begin position="930"/>
        <end position="959"/>
    </location>
</feature>
<feature type="chain" id="PRO_5045369564" evidence="6">
    <location>
        <begin position="28"/>
        <end position="1160"/>
    </location>
</feature>
<comment type="subcellular location">
    <subcellularLocation>
        <location evidence="1">Secreted</location>
    </subcellularLocation>
</comment>
<keyword evidence="2" id="KW-0964">Secreted</keyword>
<evidence type="ECO:0000313" key="9">
    <source>
        <dbReference type="EMBL" id="MDM7884354.1"/>
    </source>
</evidence>
<keyword evidence="10" id="KW-1185">Reference proteome</keyword>
<evidence type="ECO:0000256" key="6">
    <source>
        <dbReference type="SAM" id="SignalP"/>
    </source>
</evidence>
<feature type="signal peptide" evidence="6">
    <location>
        <begin position="1"/>
        <end position="27"/>
    </location>
</feature>
<reference evidence="9 10" key="1">
    <citation type="submission" date="2023-06" db="EMBL/GenBank/DDBJ databases">
        <authorList>
            <person name="Feng G."/>
            <person name="Li J."/>
            <person name="Zhu H."/>
        </authorList>
    </citation>
    <scope>NUCLEOTIDE SEQUENCE [LARGE SCALE GENOMIC DNA]</scope>
    <source>
        <strain evidence="9 10">RHCKG23</strain>
    </source>
</reference>
<proteinExistence type="predicted"/>
<keyword evidence="5" id="KW-0812">Transmembrane</keyword>
<evidence type="ECO:0000256" key="1">
    <source>
        <dbReference type="ARBA" id="ARBA00004613"/>
    </source>
</evidence>
<comment type="caution">
    <text evidence="9">The sequence shown here is derived from an EMBL/GenBank/DDBJ whole genome shotgun (WGS) entry which is preliminary data.</text>
</comment>
<accession>A0ABT7T5Z7</accession>
<organism evidence="9 10">
    <name type="scientific">Curtobacterium citri</name>
    <dbReference type="NCBI Taxonomy" id="3055139"/>
    <lineage>
        <taxon>Bacteria</taxon>
        <taxon>Bacillati</taxon>
        <taxon>Actinomycetota</taxon>
        <taxon>Actinomycetes</taxon>
        <taxon>Micrococcales</taxon>
        <taxon>Microbacteriaceae</taxon>
        <taxon>Curtobacterium</taxon>
    </lineage>
</organism>
<name>A0ABT7T5Z7_9MICO</name>
<feature type="region of interest" description="Disordered" evidence="4">
    <location>
        <begin position="793"/>
        <end position="813"/>
    </location>
</feature>
<feature type="compositionally biased region" description="Gly residues" evidence="4">
    <location>
        <begin position="1058"/>
        <end position="1094"/>
    </location>
</feature>
<evidence type="ECO:0000259" key="7">
    <source>
        <dbReference type="Pfam" id="PF01345"/>
    </source>
</evidence>
<evidence type="ECO:0000256" key="5">
    <source>
        <dbReference type="SAM" id="Phobius"/>
    </source>
</evidence>